<dbReference type="Pfam" id="PF04055">
    <property type="entry name" value="Radical_SAM"/>
    <property type="match status" value="1"/>
</dbReference>
<keyword evidence="4" id="KW-0411">Iron-sulfur</keyword>
<dbReference type="InterPro" id="IPR034474">
    <property type="entry name" value="Methyltransferase_Class_D"/>
</dbReference>
<protein>
    <submittedName>
        <fullName evidence="7">Radical SAM protein</fullName>
    </submittedName>
</protein>
<dbReference type="PANTHER" id="PTHR43306">
    <property type="entry name" value="7,8-DIHYDRO-6-HYDROXYMETHYLPTERIN DIMETHYLTRANSFERASE"/>
    <property type="match status" value="1"/>
</dbReference>
<dbReference type="SFLD" id="SFLDS00029">
    <property type="entry name" value="Radical_SAM"/>
    <property type="match status" value="1"/>
</dbReference>
<evidence type="ECO:0000313" key="8">
    <source>
        <dbReference type="Proteomes" id="UP000503540"/>
    </source>
</evidence>
<dbReference type="Pfam" id="PF23545">
    <property type="entry name" value="Zn_ribbon_HMPTM"/>
    <property type="match status" value="1"/>
</dbReference>
<evidence type="ECO:0000259" key="6">
    <source>
        <dbReference type="PROSITE" id="PS51918"/>
    </source>
</evidence>
<keyword evidence="8" id="KW-1185">Reference proteome</keyword>
<dbReference type="SUPFAM" id="SSF102114">
    <property type="entry name" value="Radical SAM enzymes"/>
    <property type="match status" value="1"/>
</dbReference>
<evidence type="ECO:0000256" key="3">
    <source>
        <dbReference type="ARBA" id="ARBA00023004"/>
    </source>
</evidence>
<gene>
    <name evidence="7" type="ORF">F5544_13435</name>
</gene>
<evidence type="ECO:0000256" key="1">
    <source>
        <dbReference type="ARBA" id="ARBA00022691"/>
    </source>
</evidence>
<dbReference type="KEGG" id="nah:F5544_13435"/>
<dbReference type="AlphaFoldDB" id="A0A6G9YBZ1"/>
<dbReference type="SFLD" id="SFLDG01100">
    <property type="entry name" value="methyltransferase_(Class_D)"/>
    <property type="match status" value="1"/>
</dbReference>
<keyword evidence="2" id="KW-0479">Metal-binding</keyword>
<proteinExistence type="predicted"/>
<evidence type="ECO:0000313" key="7">
    <source>
        <dbReference type="EMBL" id="QIS10576.1"/>
    </source>
</evidence>
<evidence type="ECO:0000256" key="4">
    <source>
        <dbReference type="ARBA" id="ARBA00023014"/>
    </source>
</evidence>
<dbReference type="CDD" id="cd01335">
    <property type="entry name" value="Radical_SAM"/>
    <property type="match status" value="1"/>
</dbReference>
<dbReference type="InterPro" id="IPR058240">
    <property type="entry name" value="rSAM_sf"/>
</dbReference>
<evidence type="ECO:0000256" key="2">
    <source>
        <dbReference type="ARBA" id="ARBA00022723"/>
    </source>
</evidence>
<dbReference type="InterPro" id="IPR007197">
    <property type="entry name" value="rSAM"/>
</dbReference>
<sequence length="559" mass="61710">MTGVHKLDELGRSRANGGCVSTVRTDRDEVFVEYTKSICPVCKVVVDAQVNIRDNQVYLGKRCREHGWFEALVYSDAEAYLSMARFNKPGTLPLTFQTEIREGCPSDCGLCPDHKQHACLGLIEVNTGCNLDCPICFADSGHQPDGYSITHEQCQRMIDAFVAAEGEPEVVMFSGGEPTIHKHLLDFVDMAQASPIRTITVNTNGIRLASDRDFVDALAERNGRDGKVVNLYLQFDGFDERTHLRIRGRDLRAIKQRALDNCADAGLTVTLAAAIERGVNEHEIGAIVRFGLAHPAVRAVAFQPVTHAGRHLEFDPRQRLTNPDVITAIAEQLPEWFVPQDFFPVPCCFPTCRSITYVITDGKPGEFDYSVVPIPRLLQVEDYLDYVTNRVVPDYAVREALEKLWSASASMGTATTDEKLVAAAETIVCGPGGCGIDLPTAARELADRAFMIVVQDFQDPYTLNVKQLMKCCVEEITPDGRLIPFCAYNSVGYREQVRAQMTGVETPDLVPNATELRPLLTRSARGSMIARDGSTRLAPNTTNVGARAVPEERDRDGAR</sequence>
<dbReference type="PROSITE" id="PS51918">
    <property type="entry name" value="RADICAL_SAM"/>
    <property type="match status" value="1"/>
</dbReference>
<keyword evidence="1" id="KW-0949">S-adenosyl-L-methionine</keyword>
<dbReference type="Gene3D" id="3.20.20.70">
    <property type="entry name" value="Aldolase class I"/>
    <property type="match status" value="1"/>
</dbReference>
<name>A0A6G9YBZ1_9NOCA</name>
<accession>A0A6G9YBZ1</accession>
<dbReference type="InterPro" id="IPR056488">
    <property type="entry name" value="Zn_ribbon_HMPTM"/>
</dbReference>
<dbReference type="Proteomes" id="UP000503540">
    <property type="component" value="Chromosome"/>
</dbReference>
<feature type="domain" description="Radical SAM core" evidence="6">
    <location>
        <begin position="112"/>
        <end position="338"/>
    </location>
</feature>
<dbReference type="SFLD" id="SFLDG01067">
    <property type="entry name" value="SPASM/twitch_domain_containing"/>
    <property type="match status" value="1"/>
</dbReference>
<reference evidence="7 8" key="1">
    <citation type="journal article" date="2019" name="ACS Chem. Biol.">
        <title>Identification and Mobilization of a Cryptic Antibiotic Biosynthesis Gene Locus from a Human-Pathogenic Nocardia Isolate.</title>
        <authorList>
            <person name="Herisse M."/>
            <person name="Ishida K."/>
            <person name="Porter J.L."/>
            <person name="Howden B."/>
            <person name="Hertweck C."/>
            <person name="Stinear T.P."/>
            <person name="Pidot S.J."/>
        </authorList>
    </citation>
    <scope>NUCLEOTIDE SEQUENCE [LARGE SCALE GENOMIC DNA]</scope>
    <source>
        <strain evidence="7 8">AUSMDU00012717</strain>
    </source>
</reference>
<keyword evidence="3" id="KW-0408">Iron</keyword>
<feature type="region of interest" description="Disordered" evidence="5">
    <location>
        <begin position="531"/>
        <end position="559"/>
    </location>
</feature>
<feature type="compositionally biased region" description="Basic and acidic residues" evidence="5">
    <location>
        <begin position="549"/>
        <end position="559"/>
    </location>
</feature>
<dbReference type="GO" id="GO:0046872">
    <property type="term" value="F:metal ion binding"/>
    <property type="evidence" value="ECO:0007669"/>
    <property type="project" value="UniProtKB-KW"/>
</dbReference>
<dbReference type="GO" id="GO:0051536">
    <property type="term" value="F:iron-sulfur cluster binding"/>
    <property type="evidence" value="ECO:0007669"/>
    <property type="project" value="UniProtKB-KW"/>
</dbReference>
<dbReference type="PANTHER" id="PTHR43306:SF1">
    <property type="entry name" value="7,8-DIHYDRO-6-HYDROXYMETHYLPTERIN DIMETHYLTRANSFERASE"/>
    <property type="match status" value="1"/>
</dbReference>
<organism evidence="7 8">
    <name type="scientific">Nocardia arthritidis</name>
    <dbReference type="NCBI Taxonomy" id="228602"/>
    <lineage>
        <taxon>Bacteria</taxon>
        <taxon>Bacillati</taxon>
        <taxon>Actinomycetota</taxon>
        <taxon>Actinomycetes</taxon>
        <taxon>Mycobacteriales</taxon>
        <taxon>Nocardiaceae</taxon>
        <taxon>Nocardia</taxon>
    </lineage>
</organism>
<dbReference type="InterPro" id="IPR013785">
    <property type="entry name" value="Aldolase_TIM"/>
</dbReference>
<dbReference type="GO" id="GO:0003824">
    <property type="term" value="F:catalytic activity"/>
    <property type="evidence" value="ECO:0007669"/>
    <property type="project" value="InterPro"/>
</dbReference>
<evidence type="ECO:0000256" key="5">
    <source>
        <dbReference type="SAM" id="MobiDB-lite"/>
    </source>
</evidence>
<dbReference type="EMBL" id="CP046172">
    <property type="protein sequence ID" value="QIS10576.1"/>
    <property type="molecule type" value="Genomic_DNA"/>
</dbReference>